<dbReference type="InterPro" id="IPR036412">
    <property type="entry name" value="HAD-like_sf"/>
</dbReference>
<evidence type="ECO:0000313" key="4">
    <source>
        <dbReference type="EMBL" id="MBD5771167.1"/>
    </source>
</evidence>
<dbReference type="SFLD" id="SFLDG01129">
    <property type="entry name" value="C1.5:_HAD__Beta-PGM__Phosphata"/>
    <property type="match status" value="1"/>
</dbReference>
<dbReference type="PANTHER" id="PTHR43316">
    <property type="entry name" value="HYDROLASE, HALOACID DELAHOGENASE-RELATED"/>
    <property type="match status" value="1"/>
</dbReference>
<comment type="caution">
    <text evidence="4">The sequence shown here is derived from an EMBL/GenBank/DDBJ whole genome shotgun (WGS) entry which is preliminary data.</text>
</comment>
<evidence type="ECO:0000256" key="1">
    <source>
        <dbReference type="ARBA" id="ARBA00008106"/>
    </source>
</evidence>
<dbReference type="InterPro" id="IPR006328">
    <property type="entry name" value="2-HAD"/>
</dbReference>
<evidence type="ECO:0000256" key="3">
    <source>
        <dbReference type="RuleBase" id="RU368077"/>
    </source>
</evidence>
<comment type="catalytic activity">
    <reaction evidence="3">
        <text>an (S)-2-haloacid + H2O = a (2R)-2-hydroxycarboxylate + a halide anion + H(+)</text>
        <dbReference type="Rhea" id="RHEA:11192"/>
        <dbReference type="ChEBI" id="CHEBI:15377"/>
        <dbReference type="ChEBI" id="CHEBI:15378"/>
        <dbReference type="ChEBI" id="CHEBI:16042"/>
        <dbReference type="ChEBI" id="CHEBI:58314"/>
        <dbReference type="ChEBI" id="CHEBI:137405"/>
        <dbReference type="EC" id="3.8.1.2"/>
    </reaction>
</comment>
<evidence type="ECO:0000256" key="2">
    <source>
        <dbReference type="ARBA" id="ARBA00022801"/>
    </source>
</evidence>
<sequence>MNKARNIDVLLFDVNETLLDITTLEPFFLRVFNDPSVLRNWFAELVLYSQAITISGLYEPFGSLAVGTLNMIGANHNVSISDDDVKEFKALLTNLPPHPDVIPALERLQTAGFRLATLTNSAPTTSPTLLEKAGINHFFEHQFSVDTVRAFKPHPATYHHAAQEFGVDLNRICLVACHLWDTIGAQAAGCSGAFITRPNNNMLIAGNVPQPNFIAEDIMNLADQLLAVKKTLP</sequence>
<dbReference type="Proteomes" id="UP000604161">
    <property type="component" value="Unassembled WGS sequence"/>
</dbReference>
<keyword evidence="2 3" id="KW-0378">Hydrolase</keyword>
<keyword evidence="5" id="KW-1185">Reference proteome</keyword>
<dbReference type="SFLD" id="SFLDS00003">
    <property type="entry name" value="Haloacid_Dehalogenase"/>
    <property type="match status" value="1"/>
</dbReference>
<dbReference type="InterPro" id="IPR023198">
    <property type="entry name" value="PGP-like_dom2"/>
</dbReference>
<reference evidence="4 5" key="1">
    <citation type="submission" date="2020-09" db="EMBL/GenBank/DDBJ databases">
        <title>Marinomonas sp. nov., isolated from the cysticercosis algae of Qingdao, China.</title>
        <authorList>
            <person name="Sun X."/>
        </authorList>
    </citation>
    <scope>NUCLEOTIDE SEQUENCE [LARGE SCALE GENOMIC DNA]</scope>
    <source>
        <strain evidence="4 5">SM2066</strain>
    </source>
</reference>
<dbReference type="EC" id="3.8.1.2" evidence="3"/>
<name>A0ABR8P1J4_9GAMM</name>
<dbReference type="InterPro" id="IPR023214">
    <property type="entry name" value="HAD_sf"/>
</dbReference>
<proteinExistence type="inferred from homology"/>
<dbReference type="InterPro" id="IPR006439">
    <property type="entry name" value="HAD-SF_hydro_IA"/>
</dbReference>
<dbReference type="EMBL" id="JACYFC010000002">
    <property type="protein sequence ID" value="MBD5771167.1"/>
    <property type="molecule type" value="Genomic_DNA"/>
</dbReference>
<dbReference type="NCBIfam" id="TIGR01493">
    <property type="entry name" value="HAD-SF-IA-v2"/>
    <property type="match status" value="1"/>
</dbReference>
<dbReference type="Gene3D" id="3.40.50.1000">
    <property type="entry name" value="HAD superfamily/HAD-like"/>
    <property type="match status" value="1"/>
</dbReference>
<dbReference type="InterPro" id="IPR051540">
    <property type="entry name" value="S-2-haloacid_dehalogenase"/>
</dbReference>
<accession>A0ABR8P1J4</accession>
<protein>
    <recommendedName>
        <fullName evidence="3">(S)-2-haloacid dehalogenase</fullName>
        <ecNumber evidence="3">3.8.1.2</ecNumber>
    </recommendedName>
    <alternativeName>
        <fullName evidence="3">2-haloalkanoic acid dehalogenase</fullName>
    </alternativeName>
    <alternativeName>
        <fullName evidence="3">Halocarboxylic acid halidohydrolase</fullName>
    </alternativeName>
    <alternativeName>
        <fullName evidence="3">L-2-haloacid dehalogenase</fullName>
    </alternativeName>
</protein>
<evidence type="ECO:0000313" key="5">
    <source>
        <dbReference type="Proteomes" id="UP000604161"/>
    </source>
</evidence>
<dbReference type="Pfam" id="PF00702">
    <property type="entry name" value="Hydrolase"/>
    <property type="match status" value="1"/>
</dbReference>
<dbReference type="PANTHER" id="PTHR43316:SF3">
    <property type="entry name" value="HALOACID DEHALOGENASE, TYPE II (AFU_ORTHOLOGUE AFUA_2G07750)-RELATED"/>
    <property type="match status" value="1"/>
</dbReference>
<organism evidence="4 5">
    <name type="scientific">Marinomonas colpomeniae</name>
    <dbReference type="NCBI Taxonomy" id="2774408"/>
    <lineage>
        <taxon>Bacteria</taxon>
        <taxon>Pseudomonadati</taxon>
        <taxon>Pseudomonadota</taxon>
        <taxon>Gammaproteobacteria</taxon>
        <taxon>Oceanospirillales</taxon>
        <taxon>Oceanospirillaceae</taxon>
        <taxon>Marinomonas</taxon>
    </lineage>
</organism>
<dbReference type="RefSeq" id="WP_191594510.1">
    <property type="nucleotide sequence ID" value="NZ_JACYFC010000002.1"/>
</dbReference>
<comment type="similarity">
    <text evidence="1 3">Belongs to the HAD-like hydrolase superfamily. S-2-haloalkanoic acid dehalogenase family.</text>
</comment>
<comment type="function">
    <text evidence="3">Catalyzes the hydrolytic dehalogenation of small (S)-2-haloalkanoic acids to yield the corresponding (R)-2-hydroxyalkanoic acids.</text>
</comment>
<dbReference type="Gene3D" id="1.10.150.240">
    <property type="entry name" value="Putative phosphatase, domain 2"/>
    <property type="match status" value="1"/>
</dbReference>
<dbReference type="PRINTS" id="PR00413">
    <property type="entry name" value="HADHALOGNASE"/>
</dbReference>
<dbReference type="NCBIfam" id="TIGR01428">
    <property type="entry name" value="HAD_type_II"/>
    <property type="match status" value="1"/>
</dbReference>
<dbReference type="SUPFAM" id="SSF56784">
    <property type="entry name" value="HAD-like"/>
    <property type="match status" value="1"/>
</dbReference>
<dbReference type="CDD" id="cd02588">
    <property type="entry name" value="HAD_L2-DEX"/>
    <property type="match status" value="1"/>
</dbReference>
<gene>
    <name evidence="4" type="ORF">IF202_08875</name>
</gene>